<evidence type="ECO:0000313" key="8">
    <source>
        <dbReference type="EMBL" id="EDM74811.1"/>
    </source>
</evidence>
<dbReference type="RefSeq" id="WP_006976021.1">
    <property type="nucleotide sequence ID" value="NZ_ABCS01000114.1"/>
</dbReference>
<dbReference type="GO" id="GO:0016020">
    <property type="term" value="C:membrane"/>
    <property type="evidence" value="ECO:0007669"/>
    <property type="project" value="UniProtKB-SubCell"/>
</dbReference>
<feature type="transmembrane region" description="Helical" evidence="6">
    <location>
        <begin position="109"/>
        <end position="129"/>
    </location>
</feature>
<dbReference type="GO" id="GO:0005506">
    <property type="term" value="F:iron ion binding"/>
    <property type="evidence" value="ECO:0007669"/>
    <property type="project" value="InterPro"/>
</dbReference>
<comment type="caution">
    <text evidence="8">The sequence shown here is derived from an EMBL/GenBank/DDBJ whole genome shotgun (WGS) entry which is preliminary data.</text>
</comment>
<proteinExistence type="predicted"/>
<evidence type="ECO:0000256" key="3">
    <source>
        <dbReference type="ARBA" id="ARBA00022989"/>
    </source>
</evidence>
<keyword evidence="4 6" id="KW-0472">Membrane</keyword>
<dbReference type="OrthoDB" id="5503069at2"/>
<keyword evidence="2 6" id="KW-0812">Transmembrane</keyword>
<feature type="domain" description="Fatty acid hydroxylase" evidence="7">
    <location>
        <begin position="117"/>
        <end position="244"/>
    </location>
</feature>
<dbReference type="InterPro" id="IPR006694">
    <property type="entry name" value="Fatty_acid_hydroxylase"/>
</dbReference>
<feature type="transmembrane region" description="Helical" evidence="6">
    <location>
        <begin position="184"/>
        <end position="200"/>
    </location>
</feature>
<reference evidence="8 9" key="1">
    <citation type="submission" date="2007-06" db="EMBL/GenBank/DDBJ databases">
        <authorList>
            <person name="Shimkets L."/>
            <person name="Ferriera S."/>
            <person name="Johnson J."/>
            <person name="Kravitz S."/>
            <person name="Beeson K."/>
            <person name="Sutton G."/>
            <person name="Rogers Y.-H."/>
            <person name="Friedman R."/>
            <person name="Frazier M."/>
            <person name="Venter J.C."/>
        </authorList>
    </citation>
    <scope>NUCLEOTIDE SEQUENCE [LARGE SCALE GENOMIC DNA]</scope>
    <source>
        <strain evidence="8 9">SIR-1</strain>
    </source>
</reference>
<dbReference type="InterPro" id="IPR050307">
    <property type="entry name" value="Sterol_Desaturase_Related"/>
</dbReference>
<feature type="transmembrane region" description="Helical" evidence="6">
    <location>
        <begin position="6"/>
        <end position="34"/>
    </location>
</feature>
<evidence type="ECO:0000259" key="7">
    <source>
        <dbReference type="Pfam" id="PF04116"/>
    </source>
</evidence>
<feature type="transmembrane region" description="Helical" evidence="6">
    <location>
        <begin position="150"/>
        <end position="172"/>
    </location>
</feature>
<keyword evidence="9" id="KW-1185">Reference proteome</keyword>
<sequence length="283" mass="32519">MDDSIASLLIIIAISVGVSVVTFWGLGGLVHVAYYKRRRDRAHEWKLQPKRFLKDDLVRHSFKLGGFNIIIGGIVGGTFSWHVVNGGWSTLYFDLARWPDAPGGMVTNLVWLPVSALLCYAMIDAGLYYSHRFMHNKWIFKYIHRWHHRYTAPVIFTTTATHPLEFLVFQFFVMLPVVVVPMHWSVYLVVVLYTYLIGMIDHCGIKVQWPLPFHTGNRFHDDHHVYFHCNYGHHTQLWDRLHGTLRQENRRYGEHVFGGKGAPSKAKAKSSKSDLDSAASAAQ</sequence>
<evidence type="ECO:0000256" key="2">
    <source>
        <dbReference type="ARBA" id="ARBA00022692"/>
    </source>
</evidence>
<accession>A6GH33</accession>
<dbReference type="EMBL" id="ABCS01000114">
    <property type="protein sequence ID" value="EDM74811.1"/>
    <property type="molecule type" value="Genomic_DNA"/>
</dbReference>
<protein>
    <submittedName>
        <fullName evidence="8">Sterol desaturase</fullName>
    </submittedName>
</protein>
<evidence type="ECO:0000256" key="4">
    <source>
        <dbReference type="ARBA" id="ARBA00023136"/>
    </source>
</evidence>
<keyword evidence="3 6" id="KW-1133">Transmembrane helix</keyword>
<feature type="transmembrane region" description="Helical" evidence="6">
    <location>
        <begin position="64"/>
        <end position="84"/>
    </location>
</feature>
<dbReference type="PANTHER" id="PTHR11863">
    <property type="entry name" value="STEROL DESATURASE"/>
    <property type="match status" value="1"/>
</dbReference>
<dbReference type="GO" id="GO:0008610">
    <property type="term" value="P:lipid biosynthetic process"/>
    <property type="evidence" value="ECO:0007669"/>
    <property type="project" value="InterPro"/>
</dbReference>
<dbReference type="STRING" id="391625.PPSIR1_14275"/>
<dbReference type="Proteomes" id="UP000005801">
    <property type="component" value="Unassembled WGS sequence"/>
</dbReference>
<evidence type="ECO:0000256" key="6">
    <source>
        <dbReference type="SAM" id="Phobius"/>
    </source>
</evidence>
<gene>
    <name evidence="8" type="ORF">PPSIR1_14275</name>
</gene>
<evidence type="ECO:0000256" key="5">
    <source>
        <dbReference type="SAM" id="MobiDB-lite"/>
    </source>
</evidence>
<dbReference type="AlphaFoldDB" id="A6GH33"/>
<name>A6GH33_9BACT</name>
<feature type="region of interest" description="Disordered" evidence="5">
    <location>
        <begin position="255"/>
        <end position="283"/>
    </location>
</feature>
<dbReference type="eggNOG" id="COG3000">
    <property type="taxonomic scope" value="Bacteria"/>
</dbReference>
<evidence type="ECO:0000256" key="1">
    <source>
        <dbReference type="ARBA" id="ARBA00004370"/>
    </source>
</evidence>
<organism evidence="8 9">
    <name type="scientific">Plesiocystis pacifica SIR-1</name>
    <dbReference type="NCBI Taxonomy" id="391625"/>
    <lineage>
        <taxon>Bacteria</taxon>
        <taxon>Pseudomonadati</taxon>
        <taxon>Myxococcota</taxon>
        <taxon>Polyangia</taxon>
        <taxon>Nannocystales</taxon>
        <taxon>Nannocystaceae</taxon>
        <taxon>Plesiocystis</taxon>
    </lineage>
</organism>
<dbReference type="GO" id="GO:0016491">
    <property type="term" value="F:oxidoreductase activity"/>
    <property type="evidence" value="ECO:0007669"/>
    <property type="project" value="InterPro"/>
</dbReference>
<comment type="subcellular location">
    <subcellularLocation>
        <location evidence="1">Membrane</location>
    </subcellularLocation>
</comment>
<evidence type="ECO:0000313" key="9">
    <source>
        <dbReference type="Proteomes" id="UP000005801"/>
    </source>
</evidence>
<dbReference type="Pfam" id="PF04116">
    <property type="entry name" value="FA_hydroxylase"/>
    <property type="match status" value="1"/>
</dbReference>